<dbReference type="Gene3D" id="3.30.750.24">
    <property type="entry name" value="STAS domain"/>
    <property type="match status" value="2"/>
</dbReference>
<feature type="domain" description="STAS" evidence="9">
    <location>
        <begin position="529"/>
        <end position="653"/>
    </location>
</feature>
<feature type="transmembrane region" description="Helical" evidence="8">
    <location>
        <begin position="177"/>
        <end position="199"/>
    </location>
</feature>
<feature type="transmembrane region" description="Helical" evidence="8">
    <location>
        <begin position="149"/>
        <end position="165"/>
    </location>
</feature>
<evidence type="ECO:0000256" key="3">
    <source>
        <dbReference type="ARBA" id="ARBA00022448"/>
    </source>
</evidence>
<evidence type="ECO:0000256" key="6">
    <source>
        <dbReference type="ARBA" id="ARBA00023136"/>
    </source>
</evidence>
<feature type="transmembrane region" description="Helical" evidence="8">
    <location>
        <begin position="379"/>
        <end position="403"/>
    </location>
</feature>
<dbReference type="GO" id="GO:0008271">
    <property type="term" value="F:secondary active sulfate transmembrane transporter activity"/>
    <property type="evidence" value="ECO:0007669"/>
    <property type="project" value="InterPro"/>
</dbReference>
<keyword evidence="6 8" id="KW-0472">Membrane</keyword>
<feature type="transmembrane region" description="Helical" evidence="8">
    <location>
        <begin position="634"/>
        <end position="652"/>
    </location>
</feature>
<dbReference type="InterPro" id="IPR011547">
    <property type="entry name" value="SLC26A/SulP_dom"/>
</dbReference>
<dbReference type="PROSITE" id="PS01130">
    <property type="entry name" value="SLC26A"/>
    <property type="match status" value="1"/>
</dbReference>
<feature type="domain" description="STAS" evidence="9">
    <location>
        <begin position="819"/>
        <end position="942"/>
    </location>
</feature>
<reference evidence="10 11" key="1">
    <citation type="journal article" date="2019" name="Plant Biotechnol. J.">
        <title>The red bayberry genome and genetic basis of sex determination.</title>
        <authorList>
            <person name="Jia H.M."/>
            <person name="Jia H.J."/>
            <person name="Cai Q.L."/>
            <person name="Wang Y."/>
            <person name="Zhao H.B."/>
            <person name="Yang W.F."/>
            <person name="Wang G.Y."/>
            <person name="Li Y.H."/>
            <person name="Zhan D.L."/>
            <person name="Shen Y.T."/>
            <person name="Niu Q.F."/>
            <person name="Chang L."/>
            <person name="Qiu J."/>
            <person name="Zhao L."/>
            <person name="Xie H.B."/>
            <person name="Fu W.Y."/>
            <person name="Jin J."/>
            <person name="Li X.W."/>
            <person name="Jiao Y."/>
            <person name="Zhou C.C."/>
            <person name="Tu T."/>
            <person name="Chai C.Y."/>
            <person name="Gao J.L."/>
            <person name="Fan L.J."/>
            <person name="van de Weg E."/>
            <person name="Wang J.Y."/>
            <person name="Gao Z.S."/>
        </authorList>
    </citation>
    <scope>NUCLEOTIDE SEQUENCE [LARGE SCALE GENOMIC DNA]</scope>
    <source>
        <tissue evidence="10">Leaves</tissue>
    </source>
</reference>
<dbReference type="OrthoDB" id="288203at2759"/>
<dbReference type="PANTHER" id="PTHR11814">
    <property type="entry name" value="SULFATE TRANSPORTER"/>
    <property type="match status" value="1"/>
</dbReference>
<evidence type="ECO:0000256" key="2">
    <source>
        <dbReference type="ARBA" id="ARBA00008692"/>
    </source>
</evidence>
<sequence length="949" mass="104032">MSRRITDADPTTNEPEIGSGPSSFRYREPVSHHIHELGRPPKQPLLKELQHGFKETFFADEPLRAYKDQPGAKKFLLILQSIFPILEWGRTYNFSKFKGDLIAGLTIASLCVPQDIAYAKLANLDPQYGLYSSFVPPLIYAFMGSSRDIAIGPVAVVSLLLGTLLQNEIDPVADKHAYMRLAFTATFFAGLTQFVLGFFRLGFLIDFLSHAAIVGFMAGAAVTIGLQQLKGLLGITNFTKKTDIVSVMRSVWSSVHHGWNWQTIVIGLSFLAFLLLAKYIGKKNKKFFWVAAIAPLTSVIIATFCVGITRADKDGVQIVKHINKGINPSSVHEIYWSGEFLLKGLKIGVVAGMIALTEAVAIGRTFASMKDYQLDGNKEMVALGTMNIVGSMASCFVATGSFSRSAVNFMAGCQTAVSNIVMSCVVLLTLELITPLFKYTPNAVLASIIIAAVVGLVDIKAAVLLWKIDKFDFVACMGAFFGVIFKSVEIGLLIAVAISFAKILLQVTRPRTAVLGKLPGTNVYRNINQYPKATTVSGIVIIRVDSAIYFSNSNYIKERILRWLSNEEEEVQKLNLPRIQYLVIEMSPVTDIDTSGIHSFEELHKSLQRREVQIVLANPSPTVIEKLGEFLLKGLKIGVVAGMIALTEAVAIGRTFASMKDYQLDGNKEMVALGTMNIVGSMASCFVATGSFSRSAVNFMAGCQTAVSNIVMSCVVLLTLELITPLFKYTPNAVLASIIIAAVVGLVDIKAAVLLWKIDKFDFVACMGAFFGVIFKSVEIGLLIAVAISFAKILLQVTRPRTAVLGKLPGTNVYRNINQYPKATTVSGIVIIRVDSAIYFSNSNYIKERILRWLSNEEEEVQKLNLPRIQYLVIEMSPVTDIDTSGIHSFEELHKSLQRREVQIVLANPSPTVIEKLYASDFAHLIGEDKIFPSVADAIITLAPKAQEP</sequence>
<feature type="transmembrane region" description="Helical" evidence="8">
    <location>
        <begin position="347"/>
        <end position="367"/>
    </location>
</feature>
<feature type="transmembrane region" description="Helical" evidence="8">
    <location>
        <begin position="705"/>
        <end position="727"/>
    </location>
</feature>
<dbReference type="FunFam" id="3.30.750.24:FF:000002">
    <property type="entry name" value="Sulfate transporter 31"/>
    <property type="match status" value="2"/>
</dbReference>
<evidence type="ECO:0000256" key="7">
    <source>
        <dbReference type="SAM" id="MobiDB-lite"/>
    </source>
</evidence>
<dbReference type="Pfam" id="PF01740">
    <property type="entry name" value="STAS"/>
    <property type="match status" value="2"/>
</dbReference>
<evidence type="ECO:0000259" key="9">
    <source>
        <dbReference type="PROSITE" id="PS50801"/>
    </source>
</evidence>
<comment type="caution">
    <text evidence="10">The sequence shown here is derived from an EMBL/GenBank/DDBJ whole genome shotgun (WGS) entry which is preliminary data.</text>
</comment>
<keyword evidence="3" id="KW-0813">Transport</keyword>
<feature type="transmembrane region" description="Helical" evidence="8">
    <location>
        <begin position="733"/>
        <end position="756"/>
    </location>
</feature>
<feature type="transmembrane region" description="Helical" evidence="8">
    <location>
        <begin position="409"/>
        <end position="430"/>
    </location>
</feature>
<protein>
    <submittedName>
        <fullName evidence="10">High affinity sulfate transporter 2</fullName>
    </submittedName>
</protein>
<dbReference type="AlphaFoldDB" id="A0A6A1V6X4"/>
<feature type="region of interest" description="Disordered" evidence="7">
    <location>
        <begin position="1"/>
        <end position="23"/>
    </location>
</feature>
<feature type="transmembrane region" description="Helical" evidence="8">
    <location>
        <begin position="211"/>
        <end position="229"/>
    </location>
</feature>
<proteinExistence type="inferred from homology"/>
<keyword evidence="11" id="KW-1185">Reference proteome</keyword>
<feature type="transmembrane region" description="Helical" evidence="8">
    <location>
        <begin position="478"/>
        <end position="501"/>
    </location>
</feature>
<dbReference type="PROSITE" id="PS50801">
    <property type="entry name" value="STAS"/>
    <property type="match status" value="2"/>
</dbReference>
<dbReference type="EMBL" id="RXIC02000025">
    <property type="protein sequence ID" value="KAB1206930.1"/>
    <property type="molecule type" value="Genomic_DNA"/>
</dbReference>
<evidence type="ECO:0000256" key="4">
    <source>
        <dbReference type="ARBA" id="ARBA00022692"/>
    </source>
</evidence>
<dbReference type="NCBIfam" id="TIGR00815">
    <property type="entry name" value="sulP"/>
    <property type="match status" value="1"/>
</dbReference>
<comment type="similarity">
    <text evidence="2">Belongs to the SLC26A/SulP transporter (TC 2.A.53) family.</text>
</comment>
<feature type="transmembrane region" description="Helical" evidence="8">
    <location>
        <begin position="259"/>
        <end position="280"/>
    </location>
</feature>
<dbReference type="InterPro" id="IPR001902">
    <property type="entry name" value="SLC26A/SulP_fam"/>
</dbReference>
<organism evidence="10 11">
    <name type="scientific">Morella rubra</name>
    <name type="common">Chinese bayberry</name>
    <dbReference type="NCBI Taxonomy" id="262757"/>
    <lineage>
        <taxon>Eukaryota</taxon>
        <taxon>Viridiplantae</taxon>
        <taxon>Streptophyta</taxon>
        <taxon>Embryophyta</taxon>
        <taxon>Tracheophyta</taxon>
        <taxon>Spermatophyta</taxon>
        <taxon>Magnoliopsida</taxon>
        <taxon>eudicotyledons</taxon>
        <taxon>Gunneridae</taxon>
        <taxon>Pentapetalae</taxon>
        <taxon>rosids</taxon>
        <taxon>fabids</taxon>
        <taxon>Fagales</taxon>
        <taxon>Myricaceae</taxon>
        <taxon>Morella</taxon>
    </lineage>
</organism>
<dbReference type="CDD" id="cd07042">
    <property type="entry name" value="STAS_SulP_like_sulfate_transporter"/>
    <property type="match status" value="2"/>
</dbReference>
<dbReference type="InterPro" id="IPR036513">
    <property type="entry name" value="STAS_dom_sf"/>
</dbReference>
<keyword evidence="5 8" id="KW-1133">Transmembrane helix</keyword>
<gene>
    <name evidence="10" type="ORF">CJ030_MR7G008154</name>
</gene>
<feature type="transmembrane region" description="Helical" evidence="8">
    <location>
        <begin position="442"/>
        <end position="466"/>
    </location>
</feature>
<dbReference type="InterPro" id="IPR018045">
    <property type="entry name" value="S04_transporter_CS"/>
</dbReference>
<feature type="transmembrane region" description="Helical" evidence="8">
    <location>
        <begin position="763"/>
        <end position="791"/>
    </location>
</feature>
<dbReference type="Proteomes" id="UP000516437">
    <property type="component" value="Chromosome 7"/>
</dbReference>
<comment type="subcellular location">
    <subcellularLocation>
        <location evidence="1">Membrane</location>
        <topology evidence="1">Multi-pass membrane protein</topology>
    </subcellularLocation>
</comment>
<dbReference type="SUPFAM" id="SSF52091">
    <property type="entry name" value="SpoIIaa-like"/>
    <property type="match status" value="2"/>
</dbReference>
<dbReference type="GO" id="GO:0016020">
    <property type="term" value="C:membrane"/>
    <property type="evidence" value="ECO:0007669"/>
    <property type="project" value="UniProtKB-SubCell"/>
</dbReference>
<dbReference type="InterPro" id="IPR002645">
    <property type="entry name" value="STAS_dom"/>
</dbReference>
<accession>A0A6A1V6X4</accession>
<evidence type="ECO:0000313" key="10">
    <source>
        <dbReference type="EMBL" id="KAB1206930.1"/>
    </source>
</evidence>
<feature type="transmembrane region" description="Helical" evidence="8">
    <location>
        <begin position="672"/>
        <end position="693"/>
    </location>
</feature>
<dbReference type="Pfam" id="PF00916">
    <property type="entry name" value="Sulfate_transp"/>
    <property type="match status" value="2"/>
</dbReference>
<evidence type="ECO:0000256" key="5">
    <source>
        <dbReference type="ARBA" id="ARBA00022989"/>
    </source>
</evidence>
<evidence type="ECO:0000313" key="11">
    <source>
        <dbReference type="Proteomes" id="UP000516437"/>
    </source>
</evidence>
<name>A0A6A1V6X4_9ROSI</name>
<evidence type="ECO:0000256" key="1">
    <source>
        <dbReference type="ARBA" id="ARBA00004141"/>
    </source>
</evidence>
<keyword evidence="4 8" id="KW-0812">Transmembrane</keyword>
<feature type="transmembrane region" description="Helical" evidence="8">
    <location>
        <begin position="287"/>
        <end position="309"/>
    </location>
</feature>
<evidence type="ECO:0000256" key="8">
    <source>
        <dbReference type="SAM" id="Phobius"/>
    </source>
</evidence>